<dbReference type="RefSeq" id="WP_204024187.1">
    <property type="nucleotide sequence ID" value="NZ_BOOW01000012.1"/>
</dbReference>
<keyword evidence="2" id="KW-0285">Flavoprotein</keyword>
<sequence>MEEPEVVVVGAGPVGLMLAGELALGGVRVTVLEREERVDTRLRAPGITVRTIEALDRRGLLEPLLDRLDRHGALPGEVRVAGEGSTVPEALPLREGVLERVLEEHALALGVEIRRGHTFTGLAKGVAAGDDTAEVVAHAEDGEGRRTRVRPRYLVACDGGRSSVRKSAGIAFPGTTPTVTGYQIVADLPEAGTLPRGWHRGPGGVTAYMLGPSRVVTIEFDGPPPDQATPVTLAEALASLRRTSGMDVTVSRTRGLTRFTDNTRLAEVYRRGRVLLAGDAAHVHPPFGGQGLNLGVQDAVNLGWKLAAAVRGWAPPGLLATYESERRPVAEEVLRYSRAAVALLDPSDRNTPLFDLFFHELIPHAPIGRYLREKTAMTGVRYGGAQPDGHPLTGRAVPDLPLETTTGPTRLAATRRAGRGVLLDLGGTQPGHYEWFAPWSDRVDLLTARCLGDGPDGNVLLVRPDGYVAWAGKAGGHRAALTEALLTWFGPPGRGTREPDRPTSIEE</sequence>
<dbReference type="GO" id="GO:0016709">
    <property type="term" value="F:oxidoreductase activity, acting on paired donors, with incorporation or reduction of molecular oxygen, NAD(P)H as one donor, and incorporation of one atom of oxygen"/>
    <property type="evidence" value="ECO:0007669"/>
    <property type="project" value="UniProtKB-ARBA"/>
</dbReference>
<accession>A0A919REC8</accession>
<dbReference type="AlphaFoldDB" id="A0A919REC8"/>
<dbReference type="InterPro" id="IPR002938">
    <property type="entry name" value="FAD-bd"/>
</dbReference>
<protein>
    <submittedName>
        <fullName evidence="6">FAD-dependent oxidoreductase</fullName>
    </submittedName>
</protein>
<dbReference type="InterPro" id="IPR050641">
    <property type="entry name" value="RIFMO-like"/>
</dbReference>
<dbReference type="GO" id="GO:0071949">
    <property type="term" value="F:FAD binding"/>
    <property type="evidence" value="ECO:0007669"/>
    <property type="project" value="InterPro"/>
</dbReference>
<dbReference type="Gene3D" id="3.40.30.120">
    <property type="match status" value="1"/>
</dbReference>
<dbReference type="PRINTS" id="PR00420">
    <property type="entry name" value="RNGMNOXGNASE"/>
</dbReference>
<feature type="domain" description="FAD-binding" evidence="5">
    <location>
        <begin position="5"/>
        <end position="335"/>
    </location>
</feature>
<gene>
    <name evidence="6" type="ORF">Ssi02_20880</name>
</gene>
<evidence type="ECO:0000313" key="6">
    <source>
        <dbReference type="EMBL" id="GII91857.1"/>
    </source>
</evidence>
<comment type="cofactor">
    <cofactor evidence="1">
        <name>FAD</name>
        <dbReference type="ChEBI" id="CHEBI:57692"/>
    </cofactor>
</comment>
<dbReference type="Proteomes" id="UP000606172">
    <property type="component" value="Unassembled WGS sequence"/>
</dbReference>
<organism evidence="6 7">
    <name type="scientific">Sinosporangium siamense</name>
    <dbReference type="NCBI Taxonomy" id="1367973"/>
    <lineage>
        <taxon>Bacteria</taxon>
        <taxon>Bacillati</taxon>
        <taxon>Actinomycetota</taxon>
        <taxon>Actinomycetes</taxon>
        <taxon>Streptosporangiales</taxon>
        <taxon>Streptosporangiaceae</taxon>
        <taxon>Sinosporangium</taxon>
    </lineage>
</organism>
<dbReference type="EMBL" id="BOOW01000012">
    <property type="protein sequence ID" value="GII91857.1"/>
    <property type="molecule type" value="Genomic_DNA"/>
</dbReference>
<evidence type="ECO:0000259" key="5">
    <source>
        <dbReference type="Pfam" id="PF01494"/>
    </source>
</evidence>
<dbReference type="Pfam" id="PF01494">
    <property type="entry name" value="FAD_binding_3"/>
    <property type="match status" value="1"/>
</dbReference>
<comment type="caution">
    <text evidence="6">The sequence shown here is derived from an EMBL/GenBank/DDBJ whole genome shotgun (WGS) entry which is preliminary data.</text>
</comment>
<evidence type="ECO:0000313" key="7">
    <source>
        <dbReference type="Proteomes" id="UP000606172"/>
    </source>
</evidence>
<dbReference type="SUPFAM" id="SSF51905">
    <property type="entry name" value="FAD/NAD(P)-binding domain"/>
    <property type="match status" value="1"/>
</dbReference>
<keyword evidence="7" id="KW-1185">Reference proteome</keyword>
<dbReference type="PANTHER" id="PTHR43004">
    <property type="entry name" value="TRK SYSTEM POTASSIUM UPTAKE PROTEIN"/>
    <property type="match status" value="1"/>
</dbReference>
<evidence type="ECO:0000256" key="2">
    <source>
        <dbReference type="ARBA" id="ARBA00022630"/>
    </source>
</evidence>
<dbReference type="Gene3D" id="3.30.70.2450">
    <property type="match status" value="1"/>
</dbReference>
<name>A0A919REC8_9ACTN</name>
<keyword evidence="3" id="KW-0274">FAD</keyword>
<proteinExistence type="predicted"/>
<dbReference type="PANTHER" id="PTHR43004:SF19">
    <property type="entry name" value="BINDING MONOOXYGENASE, PUTATIVE (JCVI)-RELATED"/>
    <property type="match status" value="1"/>
</dbReference>
<feature type="region of interest" description="Disordered" evidence="4">
    <location>
        <begin position="384"/>
        <end position="405"/>
    </location>
</feature>
<evidence type="ECO:0000256" key="3">
    <source>
        <dbReference type="ARBA" id="ARBA00022827"/>
    </source>
</evidence>
<dbReference type="Gene3D" id="3.50.50.60">
    <property type="entry name" value="FAD/NAD(P)-binding domain"/>
    <property type="match status" value="1"/>
</dbReference>
<evidence type="ECO:0000256" key="1">
    <source>
        <dbReference type="ARBA" id="ARBA00001974"/>
    </source>
</evidence>
<dbReference type="Pfam" id="PF21274">
    <property type="entry name" value="Rng_hyd_C"/>
    <property type="match status" value="1"/>
</dbReference>
<evidence type="ECO:0000256" key="4">
    <source>
        <dbReference type="SAM" id="MobiDB-lite"/>
    </source>
</evidence>
<dbReference type="InterPro" id="IPR036188">
    <property type="entry name" value="FAD/NAD-bd_sf"/>
</dbReference>
<reference evidence="6" key="1">
    <citation type="submission" date="2021-01" db="EMBL/GenBank/DDBJ databases">
        <title>Whole genome shotgun sequence of Sinosporangium siamense NBRC 109515.</title>
        <authorList>
            <person name="Komaki H."/>
            <person name="Tamura T."/>
        </authorList>
    </citation>
    <scope>NUCLEOTIDE SEQUENCE</scope>
    <source>
        <strain evidence="6">NBRC 109515</strain>
    </source>
</reference>